<sequence>MQAYGGWATDEKTRYHGASGGAFGSIAQSFFLQMKSPVVFGATLDNDHVKHIMIDRLEDVPLLMNSKYIQSDTDGIYHQVAQCLRDQHDVLFSGTPCQVAGLYGFLGKKRNTEHLWTVELVCHGIASQEALDIAKKVHHFDKLYSFRNKEHGQAYYVSQCCTYWDGDEKKTMKREDDVFYQIFSTWLLDRKSCSNCMFSSIERVADITLADFWGGAKKEEEYKLGVNLIITNNQHGNLLVESADGIETYPASLQQAINSNSNLYNGYKFVQYHPLVLFPNFFRKVLPEKVRLAILTRKYPWIFLWAPYKLMTKWYAKRMKKIVMKKYKDVL</sequence>
<dbReference type="PANTHER" id="PTHR43193:SF2">
    <property type="entry name" value="POLYFERREDOXIN PROTEIN FWDF"/>
    <property type="match status" value="1"/>
</dbReference>
<dbReference type="Pfam" id="PF04432">
    <property type="entry name" value="FrhB_FdhB_C"/>
    <property type="match status" value="1"/>
</dbReference>
<dbReference type="AlphaFoldDB" id="G6AX27"/>
<dbReference type="PANTHER" id="PTHR43193">
    <property type="match status" value="1"/>
</dbReference>
<dbReference type="InterPro" id="IPR007525">
    <property type="entry name" value="FrhB_FdhB_C"/>
</dbReference>
<evidence type="ECO:0000259" key="1">
    <source>
        <dbReference type="Pfam" id="PF04432"/>
    </source>
</evidence>
<name>G6AX27_9BACT</name>
<evidence type="ECO:0000313" key="2">
    <source>
        <dbReference type="EMBL" id="EHJ40803.1"/>
    </source>
</evidence>
<dbReference type="eggNOG" id="COG1035">
    <property type="taxonomic scope" value="Bacteria"/>
</dbReference>
<dbReference type="EMBL" id="AFZZ01000104">
    <property type="protein sequence ID" value="EHJ40803.1"/>
    <property type="molecule type" value="Genomic_DNA"/>
</dbReference>
<comment type="caution">
    <text evidence="2">The sequence shown here is derived from an EMBL/GenBank/DDBJ whole genome shotgun (WGS) entry which is preliminary data.</text>
</comment>
<accession>G6AX27</accession>
<feature type="domain" description="Coenzyme F420 hydrogenase/dehydrogenase beta subunit C-terminal" evidence="1">
    <location>
        <begin position="89"/>
        <end position="243"/>
    </location>
</feature>
<reference evidence="2 3" key="1">
    <citation type="submission" date="2011-08" db="EMBL/GenBank/DDBJ databases">
        <authorList>
            <person name="Weinstock G."/>
            <person name="Sodergren E."/>
            <person name="Clifton S."/>
            <person name="Fulton L."/>
            <person name="Fulton B."/>
            <person name="Courtney L."/>
            <person name="Fronick C."/>
            <person name="Harrison M."/>
            <person name="Strong C."/>
            <person name="Farmer C."/>
            <person name="Delahaunty K."/>
            <person name="Markovic C."/>
            <person name="Hall O."/>
            <person name="Minx P."/>
            <person name="Tomlinson C."/>
            <person name="Mitreva M."/>
            <person name="Hou S."/>
            <person name="Chen J."/>
            <person name="Wollam A."/>
            <person name="Pepin K.H."/>
            <person name="Johnson M."/>
            <person name="Bhonagiri V."/>
            <person name="Zhang X."/>
            <person name="Suruliraj S."/>
            <person name="Warren W."/>
            <person name="Chinwalla A."/>
            <person name="Mardis E.R."/>
            <person name="Wilson R.K."/>
        </authorList>
    </citation>
    <scope>NUCLEOTIDE SEQUENCE [LARGE SCALE GENOMIC DNA]</scope>
    <source>
        <strain evidence="2 3">DSM 18206</strain>
    </source>
</reference>
<gene>
    <name evidence="2" type="ORF">HMPREF0673_01177</name>
</gene>
<protein>
    <recommendedName>
        <fullName evidence="1">Coenzyme F420 hydrogenase/dehydrogenase beta subunit C-terminal domain-containing protein</fullName>
    </recommendedName>
</protein>
<dbReference type="InterPro" id="IPR052977">
    <property type="entry name" value="Polyferredoxin-like_ET"/>
</dbReference>
<proteinExistence type="predicted"/>
<organism evidence="2 3">
    <name type="scientific">Leyella stercorea DSM 18206</name>
    <dbReference type="NCBI Taxonomy" id="1002367"/>
    <lineage>
        <taxon>Bacteria</taxon>
        <taxon>Pseudomonadati</taxon>
        <taxon>Bacteroidota</taxon>
        <taxon>Bacteroidia</taxon>
        <taxon>Bacteroidales</taxon>
        <taxon>Prevotellaceae</taxon>
        <taxon>Leyella</taxon>
    </lineage>
</organism>
<dbReference type="PATRIC" id="fig|1002367.3.peg.939"/>
<dbReference type="Proteomes" id="UP000004407">
    <property type="component" value="Unassembled WGS sequence"/>
</dbReference>
<evidence type="ECO:0000313" key="3">
    <source>
        <dbReference type="Proteomes" id="UP000004407"/>
    </source>
</evidence>
<dbReference type="HOGENOM" id="CLU_037958_2_0_10"/>